<dbReference type="InterPro" id="IPR012676">
    <property type="entry name" value="TGS-like"/>
</dbReference>
<evidence type="ECO:0000313" key="5">
    <source>
        <dbReference type="EMBL" id="TYT75355.1"/>
    </source>
</evidence>
<dbReference type="PANTHER" id="PTHR23305">
    <property type="entry name" value="OBG GTPASE FAMILY"/>
    <property type="match status" value="1"/>
</dbReference>
<dbReference type="PIRSF" id="PIRSF006641">
    <property type="entry name" value="CHP00092"/>
    <property type="match status" value="1"/>
</dbReference>
<comment type="caution">
    <text evidence="5">The sequence shown here is derived from an EMBL/GenBank/DDBJ whole genome shotgun (WGS) entry which is preliminary data.</text>
</comment>
<dbReference type="InterPro" id="IPR027417">
    <property type="entry name" value="P-loop_NTPase"/>
</dbReference>
<evidence type="ECO:0000259" key="4">
    <source>
        <dbReference type="Pfam" id="PF06071"/>
    </source>
</evidence>
<evidence type="ECO:0000256" key="3">
    <source>
        <dbReference type="ARBA" id="ARBA00022840"/>
    </source>
</evidence>
<dbReference type="FunFam" id="1.10.150.300:FF:000001">
    <property type="entry name" value="Ribosome-binding ATPase YchF"/>
    <property type="match status" value="1"/>
</dbReference>
<dbReference type="GO" id="GO:0016887">
    <property type="term" value="F:ATP hydrolysis activity"/>
    <property type="evidence" value="ECO:0007669"/>
    <property type="project" value="InterPro"/>
</dbReference>
<proteinExistence type="predicted"/>
<keyword evidence="3" id="KW-0067">ATP-binding</keyword>
<dbReference type="RefSeq" id="WP_139446771.1">
    <property type="nucleotide sequence ID" value="NZ_VDMB01000004.1"/>
</dbReference>
<evidence type="ECO:0000256" key="1">
    <source>
        <dbReference type="ARBA" id="ARBA00022723"/>
    </source>
</evidence>
<organism evidence="5 6">
    <name type="scientific">Desulfobotulus mexicanus</name>
    <dbReference type="NCBI Taxonomy" id="2586642"/>
    <lineage>
        <taxon>Bacteria</taxon>
        <taxon>Pseudomonadati</taxon>
        <taxon>Thermodesulfobacteriota</taxon>
        <taxon>Desulfobacteria</taxon>
        <taxon>Desulfobacterales</taxon>
        <taxon>Desulfobacteraceae</taxon>
        <taxon>Desulfobotulus</taxon>
    </lineage>
</organism>
<protein>
    <submittedName>
        <fullName evidence="5">Redox-regulated ATPase YchF</fullName>
    </submittedName>
</protein>
<dbReference type="OrthoDB" id="9810373at2"/>
<dbReference type="GO" id="GO:0005524">
    <property type="term" value="F:ATP binding"/>
    <property type="evidence" value="ECO:0007669"/>
    <property type="project" value="UniProtKB-KW"/>
</dbReference>
<feature type="domain" description="YchF C-terminal" evidence="4">
    <location>
        <begin position="273"/>
        <end position="354"/>
    </location>
</feature>
<reference evidence="5 6" key="1">
    <citation type="submission" date="2019-06" db="EMBL/GenBank/DDBJ databases">
        <title>Desulfobotulus mexicanus sp. nov., a novel sulfate-reducing bacterium isolated from the sediment of an alkaline crater lake in Mexico.</title>
        <authorList>
            <person name="Hirschler-Rea A."/>
        </authorList>
    </citation>
    <scope>NUCLEOTIDE SEQUENCE [LARGE SCALE GENOMIC DNA]</scope>
    <source>
        <strain evidence="5 6">PAR22N</strain>
    </source>
</reference>
<evidence type="ECO:0000256" key="2">
    <source>
        <dbReference type="ARBA" id="ARBA00022741"/>
    </source>
</evidence>
<accession>A0A5Q4VCQ5</accession>
<name>A0A5Q4VCQ5_9BACT</name>
<dbReference type="Pfam" id="PF06071">
    <property type="entry name" value="YchF-GTPase_C"/>
    <property type="match status" value="1"/>
</dbReference>
<dbReference type="InterPro" id="IPR013029">
    <property type="entry name" value="YchF_C"/>
</dbReference>
<dbReference type="Gene3D" id="3.10.20.30">
    <property type="match status" value="1"/>
</dbReference>
<keyword evidence="1" id="KW-0479">Metal-binding</keyword>
<dbReference type="Gene3D" id="3.40.50.300">
    <property type="entry name" value="P-loop containing nucleotide triphosphate hydrolases"/>
    <property type="match status" value="1"/>
</dbReference>
<dbReference type="Proteomes" id="UP000321899">
    <property type="component" value="Unassembled WGS sequence"/>
</dbReference>
<dbReference type="Gene3D" id="1.10.150.300">
    <property type="entry name" value="TGS-like domain"/>
    <property type="match status" value="1"/>
</dbReference>
<keyword evidence="6" id="KW-1185">Reference proteome</keyword>
<dbReference type="GO" id="GO:0005525">
    <property type="term" value="F:GTP binding"/>
    <property type="evidence" value="ECO:0007669"/>
    <property type="project" value="InterPro"/>
</dbReference>
<dbReference type="CDD" id="cd04867">
    <property type="entry name" value="TGS_YchF_OLA1"/>
    <property type="match status" value="1"/>
</dbReference>
<dbReference type="FunFam" id="3.10.20.30:FF:000001">
    <property type="entry name" value="Ribosome-binding ATPase YchF"/>
    <property type="match status" value="1"/>
</dbReference>
<dbReference type="InterPro" id="IPR023192">
    <property type="entry name" value="TGS-like_dom_sf"/>
</dbReference>
<dbReference type="EMBL" id="VDMB01000004">
    <property type="protein sequence ID" value="TYT75355.1"/>
    <property type="molecule type" value="Genomic_DNA"/>
</dbReference>
<dbReference type="PANTHER" id="PTHR23305:SF18">
    <property type="entry name" value="OBG-TYPE G DOMAIN-CONTAINING PROTEIN"/>
    <property type="match status" value="1"/>
</dbReference>
<evidence type="ECO:0000313" key="6">
    <source>
        <dbReference type="Proteomes" id="UP000321899"/>
    </source>
</evidence>
<dbReference type="GO" id="GO:0005737">
    <property type="term" value="C:cytoplasm"/>
    <property type="evidence" value="ECO:0007669"/>
    <property type="project" value="TreeGrafter"/>
</dbReference>
<sequence>MKVGIIGLPQSGKKTLFTILTGTQIPEGTQLSKPIPGTADILDPRFDKLVAMYEPKKEQPARIDFVLLPKMEKETISKGSIFQDIADMDAICLVIRAFEDESIFHVDGHVDAVRDTEMVCSELLIHDQIFVEKRLERLELSLKKIKDEDQKKEFALLQRMQAHLEEEKPLRLFDISDEEEALIRSYPLITRKQMLVVLNTGEDAIADGKIPATIEERSQRDHMAVLQICAGMESEIALLEDAGEKAAFLEDLGIAEPALGLLTRTALEALGRISFFTVGKDEVRQWLVRRDAPAPKAAGVIHSDLERGFIRAEVIKYDELMALGSEAEIKKAGKLSVNGKDYRVEDGDILNIRFKV</sequence>
<dbReference type="SUPFAM" id="SSF52540">
    <property type="entry name" value="P-loop containing nucleoside triphosphate hydrolases"/>
    <property type="match status" value="1"/>
</dbReference>
<dbReference type="InterPro" id="IPR004396">
    <property type="entry name" value="ATPase_YchF/OLA1"/>
</dbReference>
<dbReference type="InterPro" id="IPR012675">
    <property type="entry name" value="Beta-grasp_dom_sf"/>
</dbReference>
<dbReference type="GO" id="GO:0046872">
    <property type="term" value="F:metal ion binding"/>
    <property type="evidence" value="ECO:0007669"/>
    <property type="project" value="UniProtKB-KW"/>
</dbReference>
<gene>
    <name evidence="5" type="primary">ychF</name>
    <name evidence="5" type="ORF">FIM25_04530</name>
</gene>
<keyword evidence="2" id="KW-0547">Nucleotide-binding</keyword>
<dbReference type="AlphaFoldDB" id="A0A5Q4VCQ5"/>
<dbReference type="SUPFAM" id="SSF81271">
    <property type="entry name" value="TGS-like"/>
    <property type="match status" value="1"/>
</dbReference>